<dbReference type="InterPro" id="IPR035979">
    <property type="entry name" value="RBD_domain_sf"/>
</dbReference>
<dbReference type="GO" id="GO:0003676">
    <property type="term" value="F:nucleic acid binding"/>
    <property type="evidence" value="ECO:0007669"/>
    <property type="project" value="InterPro"/>
</dbReference>
<dbReference type="SUPFAM" id="SSF54928">
    <property type="entry name" value="RNA-binding domain, RBD"/>
    <property type="match status" value="1"/>
</dbReference>
<dbReference type="HOGENOM" id="CLU_074138_0_0_1"/>
<protein>
    <recommendedName>
        <fullName evidence="4">RRM domain-containing protein</fullName>
    </recommendedName>
</protein>
<keyword evidence="3" id="KW-1185">Reference proteome</keyword>
<accession>K5W721</accession>
<dbReference type="STRING" id="597362.K5W721"/>
<gene>
    <name evidence="2" type="ORF">AGABI1DRAFT_97573</name>
</gene>
<dbReference type="KEGG" id="abp:AGABI1DRAFT97573"/>
<sequence>MTSYPVKVSNIASTTTDEQLNDFFAIKKIEREKDSSTATIRFEKLSAARTALMLNDGNLDNASLSVTSDVVKEDDHLQQATTSEETGGDHIDQADKPRAAIAAEYLAKGYSLSDRILQRAIDIDQKQGISKSCLTYFNGLNSRLGERAFGAEQTVTGTVQAKVEEQIKQAKAIDEQKGISKTAHDYYEKAIASPLGQRVMAFYTESTKQVHDIHEEARRMAQEEKRKASTSEESAPASTAPEKPEKSPVA</sequence>
<organism evidence="2 3">
    <name type="scientific">Agaricus bisporus var. burnettii (strain JB137-S8 / ATCC MYA-4627 / FGSC 10392)</name>
    <name type="common">White button mushroom</name>
    <dbReference type="NCBI Taxonomy" id="597362"/>
    <lineage>
        <taxon>Eukaryota</taxon>
        <taxon>Fungi</taxon>
        <taxon>Dikarya</taxon>
        <taxon>Basidiomycota</taxon>
        <taxon>Agaricomycotina</taxon>
        <taxon>Agaricomycetes</taxon>
        <taxon>Agaricomycetidae</taxon>
        <taxon>Agaricales</taxon>
        <taxon>Agaricineae</taxon>
        <taxon>Agaricaceae</taxon>
        <taxon>Agaricus</taxon>
    </lineage>
</organism>
<name>K5W721_AGABU</name>
<feature type="compositionally biased region" description="Basic and acidic residues" evidence="1">
    <location>
        <begin position="211"/>
        <end position="230"/>
    </location>
</feature>
<dbReference type="Proteomes" id="UP000008493">
    <property type="component" value="Unassembled WGS sequence"/>
</dbReference>
<evidence type="ECO:0000313" key="2">
    <source>
        <dbReference type="EMBL" id="EKM82609.1"/>
    </source>
</evidence>
<proteinExistence type="predicted"/>
<evidence type="ECO:0000256" key="1">
    <source>
        <dbReference type="SAM" id="MobiDB-lite"/>
    </source>
</evidence>
<dbReference type="eggNOG" id="ENOG502S19D">
    <property type="taxonomic scope" value="Eukaryota"/>
</dbReference>
<dbReference type="AlphaFoldDB" id="K5W721"/>
<feature type="region of interest" description="Disordered" evidence="1">
    <location>
        <begin position="211"/>
        <end position="250"/>
    </location>
</feature>
<reference evidence="3" key="1">
    <citation type="journal article" date="2012" name="Proc. Natl. Acad. Sci. U.S.A.">
        <title>Genome sequence of the button mushroom Agaricus bisporus reveals mechanisms governing adaptation to a humic-rich ecological niche.</title>
        <authorList>
            <person name="Morin E."/>
            <person name="Kohler A."/>
            <person name="Baker A.R."/>
            <person name="Foulongne-Oriol M."/>
            <person name="Lombard V."/>
            <person name="Nagy L.G."/>
            <person name="Ohm R.A."/>
            <person name="Patyshakuliyeva A."/>
            <person name="Brun A."/>
            <person name="Aerts A.L."/>
            <person name="Bailey A.M."/>
            <person name="Billette C."/>
            <person name="Coutinho P.M."/>
            <person name="Deakin G."/>
            <person name="Doddapaneni H."/>
            <person name="Floudas D."/>
            <person name="Grimwood J."/>
            <person name="Hilden K."/>
            <person name="Kuees U."/>
            <person name="LaButti K.M."/>
            <person name="Lapidus A."/>
            <person name="Lindquist E.A."/>
            <person name="Lucas S.M."/>
            <person name="Murat C."/>
            <person name="Riley R.W."/>
            <person name="Salamov A.A."/>
            <person name="Schmutz J."/>
            <person name="Subramanian V."/>
            <person name="Woesten H.A.B."/>
            <person name="Xu J."/>
            <person name="Eastwood D.C."/>
            <person name="Foster G.D."/>
            <person name="Sonnenberg A.S."/>
            <person name="Cullen D."/>
            <person name="de Vries R.P."/>
            <person name="Lundell T."/>
            <person name="Hibbett D.S."/>
            <person name="Henrissat B."/>
            <person name="Burton K.S."/>
            <person name="Kerrigan R.W."/>
            <person name="Challen M.P."/>
            <person name="Grigoriev I.V."/>
            <person name="Martin F."/>
        </authorList>
    </citation>
    <scope>NUCLEOTIDE SEQUENCE [LARGE SCALE GENOMIC DNA]</scope>
    <source>
        <strain evidence="3">JB137-S8 / ATCC MYA-4627 / FGSC 10392</strain>
    </source>
</reference>
<dbReference type="FunCoup" id="K5W721">
    <property type="interactions" value="75"/>
</dbReference>
<evidence type="ECO:0008006" key="4">
    <source>
        <dbReference type="Google" id="ProtNLM"/>
    </source>
</evidence>
<dbReference type="OrthoDB" id="7763451at2759"/>
<dbReference type="OMA" id="TQEMKPR"/>
<feature type="compositionally biased region" description="Low complexity" evidence="1">
    <location>
        <begin position="231"/>
        <end position="241"/>
    </location>
</feature>
<dbReference type="InParanoid" id="K5W721"/>
<dbReference type="EMBL" id="JH971386">
    <property type="protein sequence ID" value="EKM82609.1"/>
    <property type="molecule type" value="Genomic_DNA"/>
</dbReference>
<dbReference type="RefSeq" id="XP_007326578.1">
    <property type="nucleotide sequence ID" value="XM_007326516.1"/>
</dbReference>
<feature type="region of interest" description="Disordered" evidence="1">
    <location>
        <begin position="73"/>
        <end position="94"/>
    </location>
</feature>
<evidence type="ECO:0000313" key="3">
    <source>
        <dbReference type="Proteomes" id="UP000008493"/>
    </source>
</evidence>
<dbReference type="GeneID" id="18832929"/>